<feature type="region of interest" description="Disordered" evidence="1">
    <location>
        <begin position="154"/>
        <end position="230"/>
    </location>
</feature>
<feature type="compositionally biased region" description="Low complexity" evidence="1">
    <location>
        <begin position="46"/>
        <end position="55"/>
    </location>
</feature>
<dbReference type="OrthoDB" id="2524557at2759"/>
<reference evidence="3 4" key="1">
    <citation type="submission" date="2018-11" db="EMBL/GenBank/DDBJ databases">
        <title>Genome sequence of Apiotrichum porosum DSM 27194.</title>
        <authorList>
            <person name="Aliyu H."/>
            <person name="Gorte O."/>
            <person name="Ochsenreither K."/>
        </authorList>
    </citation>
    <scope>NUCLEOTIDE SEQUENCE [LARGE SCALE GENOMIC DNA]</scope>
    <source>
        <strain evidence="3 4">DSM 27194</strain>
    </source>
</reference>
<dbReference type="SMART" id="SM00225">
    <property type="entry name" value="BTB"/>
    <property type="match status" value="1"/>
</dbReference>
<dbReference type="SUPFAM" id="SSF54695">
    <property type="entry name" value="POZ domain"/>
    <property type="match status" value="1"/>
</dbReference>
<dbReference type="CDD" id="cd18186">
    <property type="entry name" value="BTB_POZ_ZBTB_KLHL-like"/>
    <property type="match status" value="1"/>
</dbReference>
<dbReference type="Proteomes" id="UP000279236">
    <property type="component" value="Unassembled WGS sequence"/>
</dbReference>
<proteinExistence type="predicted"/>
<feature type="compositionally biased region" description="Basic residues" evidence="1">
    <location>
        <begin position="212"/>
        <end position="221"/>
    </location>
</feature>
<keyword evidence="4" id="KW-1185">Reference proteome</keyword>
<organism evidence="3 4">
    <name type="scientific">Apiotrichum porosum</name>
    <dbReference type="NCBI Taxonomy" id="105984"/>
    <lineage>
        <taxon>Eukaryota</taxon>
        <taxon>Fungi</taxon>
        <taxon>Dikarya</taxon>
        <taxon>Basidiomycota</taxon>
        <taxon>Agaricomycotina</taxon>
        <taxon>Tremellomycetes</taxon>
        <taxon>Trichosporonales</taxon>
        <taxon>Trichosporonaceae</taxon>
        <taxon>Apiotrichum</taxon>
    </lineage>
</organism>
<dbReference type="Gene3D" id="3.30.710.10">
    <property type="entry name" value="Potassium Channel Kv1.1, Chain A"/>
    <property type="match status" value="2"/>
</dbReference>
<dbReference type="PANTHER" id="PTHR22744:SF17">
    <property type="entry name" value="BTB DOMAIN-CONTAINING PROTEIN"/>
    <property type="match status" value="1"/>
</dbReference>
<feature type="region of interest" description="Disordered" evidence="1">
    <location>
        <begin position="1"/>
        <end position="56"/>
    </location>
</feature>
<comment type="caution">
    <text evidence="3">The sequence shown here is derived from an EMBL/GenBank/DDBJ whole genome shotgun (WGS) entry which is preliminary data.</text>
</comment>
<dbReference type="Pfam" id="PF00651">
    <property type="entry name" value="BTB"/>
    <property type="match status" value="1"/>
</dbReference>
<dbReference type="PANTHER" id="PTHR22744">
    <property type="entry name" value="HELIX LOOP HELIX PROTEIN 21-RELATED"/>
    <property type="match status" value="1"/>
</dbReference>
<evidence type="ECO:0000259" key="2">
    <source>
        <dbReference type="SMART" id="SM00225"/>
    </source>
</evidence>
<dbReference type="AlphaFoldDB" id="A0A427XQ46"/>
<feature type="domain" description="BTB" evidence="2">
    <location>
        <begin position="111"/>
        <end position="464"/>
    </location>
</feature>
<accession>A0A427XQ46</accession>
<sequence length="637" mass="69542">MAAQSSNPSHLLISRNPRSPAHPQLASTTTSLYSPQPGPHLFSFGSSSASASDSADPAHGIVAHVPLHTRSHSTPAFSMTAEDDMYEDDEDEEEEDIVVHPTFTQDAALPGRVKVIVGRHEFWCHKEVLWFASPFFNALLQGSWAETSSVVVAAQPSSPTDTDPAHGPERSVTSSTDVPEPNTAESTVVPGRVSERSSAAFAALKGVGSPRASKRSSRQSRRSIGLESESDADLNKTSVYLDALDDGPSVAQILKELRELPEPPASGAFDTIAGTGNAPPPPQTGTTTTTSTAMTPVPESPKEPETPAAPSQAPVPVAAASQAPTATSSTPPERPRSAPTISSPSATHVAPLRLQPSVGHTCPPAVTMATTSDARHPWRLSNGFDPSVPAFPVRKEDRTDERIDAVVELHEESPAAFQDFLFWAYPHLECKVTWTNVESLLALSSKLDVPALQSLCERFLVTHASGRPFVALMLAEQYYNADLYREASRFVLDQSTWDEHEMATLSDQTQLKLSMRRNWFLERLLKLGSIDCKKEYTCRHDCPDPSRCQAQLDEKWRQAHQAVSRYGPPQPSVAFRCLRQLETFPTNPSLVMPHPLCQSAAKSWVTTLFDRMFQPKLVFGALSPGTEKYWLYITLPR</sequence>
<dbReference type="InterPro" id="IPR000210">
    <property type="entry name" value="BTB/POZ_dom"/>
</dbReference>
<feature type="compositionally biased region" description="Low complexity" evidence="1">
    <location>
        <begin position="306"/>
        <end position="331"/>
    </location>
</feature>
<dbReference type="InterPro" id="IPR011333">
    <property type="entry name" value="SKP1/BTB/POZ_sf"/>
</dbReference>
<feature type="compositionally biased region" description="Low complexity" evidence="1">
    <location>
        <begin position="284"/>
        <end position="297"/>
    </location>
</feature>
<dbReference type="STRING" id="105984.A0A427XQ46"/>
<feature type="compositionally biased region" description="Polar residues" evidence="1">
    <location>
        <begin position="25"/>
        <end position="34"/>
    </location>
</feature>
<evidence type="ECO:0000313" key="4">
    <source>
        <dbReference type="Proteomes" id="UP000279236"/>
    </source>
</evidence>
<name>A0A427XQ46_9TREE</name>
<protein>
    <recommendedName>
        <fullName evidence="2">BTB domain-containing protein</fullName>
    </recommendedName>
</protein>
<gene>
    <name evidence="3" type="ORF">EHS24_008372</name>
</gene>
<feature type="region of interest" description="Disordered" evidence="1">
    <location>
        <begin position="262"/>
        <end position="346"/>
    </location>
</feature>
<dbReference type="GeneID" id="39592915"/>
<evidence type="ECO:0000256" key="1">
    <source>
        <dbReference type="SAM" id="MobiDB-lite"/>
    </source>
</evidence>
<dbReference type="RefSeq" id="XP_028475662.1">
    <property type="nucleotide sequence ID" value="XM_028623688.1"/>
</dbReference>
<dbReference type="EMBL" id="RSCE01000007">
    <property type="protein sequence ID" value="RSH80943.1"/>
    <property type="molecule type" value="Genomic_DNA"/>
</dbReference>
<evidence type="ECO:0000313" key="3">
    <source>
        <dbReference type="EMBL" id="RSH80943.1"/>
    </source>
</evidence>